<organism evidence="7 8">
    <name type="scientific">Cirrhinus mrigala</name>
    <name type="common">Mrigala</name>
    <dbReference type="NCBI Taxonomy" id="683832"/>
    <lineage>
        <taxon>Eukaryota</taxon>
        <taxon>Metazoa</taxon>
        <taxon>Chordata</taxon>
        <taxon>Craniata</taxon>
        <taxon>Vertebrata</taxon>
        <taxon>Euteleostomi</taxon>
        <taxon>Actinopterygii</taxon>
        <taxon>Neopterygii</taxon>
        <taxon>Teleostei</taxon>
        <taxon>Ostariophysi</taxon>
        <taxon>Cypriniformes</taxon>
        <taxon>Cyprinidae</taxon>
        <taxon>Labeoninae</taxon>
        <taxon>Labeonini</taxon>
        <taxon>Cirrhinus</taxon>
    </lineage>
</organism>
<dbReference type="SMART" id="SM00336">
    <property type="entry name" value="BBOX"/>
    <property type="match status" value="1"/>
</dbReference>
<evidence type="ECO:0000256" key="3">
    <source>
        <dbReference type="ARBA" id="ARBA00022833"/>
    </source>
</evidence>
<comment type="caution">
    <text evidence="7">The sequence shown here is derived from an EMBL/GenBank/DDBJ whole genome shotgun (WGS) entry which is preliminary data.</text>
</comment>
<dbReference type="PROSITE" id="PS50119">
    <property type="entry name" value="ZF_BBOX"/>
    <property type="match status" value="1"/>
</dbReference>
<evidence type="ECO:0000313" key="8">
    <source>
        <dbReference type="Proteomes" id="UP001529510"/>
    </source>
</evidence>
<feature type="compositionally biased region" description="Polar residues" evidence="5">
    <location>
        <begin position="1"/>
        <end position="11"/>
    </location>
</feature>
<dbReference type="InterPro" id="IPR000315">
    <property type="entry name" value="Znf_B-box"/>
</dbReference>
<evidence type="ECO:0000256" key="2">
    <source>
        <dbReference type="ARBA" id="ARBA00022771"/>
    </source>
</evidence>
<evidence type="ECO:0000256" key="4">
    <source>
        <dbReference type="PROSITE-ProRule" id="PRU00024"/>
    </source>
</evidence>
<keyword evidence="1" id="KW-0479">Metal-binding</keyword>
<sequence length="148" mass="17259">QLYSVFGSTEGTSDDSLRNGREPTAALSAEKPPVQDQFYIRMRDSKLLLLEFITLDLEMFSATPALELNRKHSYCQNHLKQHENLFSNKKHHLMDFTGHLQETMCPRHNKPLQIYCRTDQQCICMMCFVDEHKNHDTVSTAAERKEKQ</sequence>
<name>A0ABD0RKC3_CIRMR</name>
<proteinExistence type="predicted"/>
<dbReference type="Gene3D" id="3.30.160.60">
    <property type="entry name" value="Classic Zinc Finger"/>
    <property type="match status" value="1"/>
</dbReference>
<feature type="domain" description="B box-type" evidence="6">
    <location>
        <begin position="100"/>
        <end position="140"/>
    </location>
</feature>
<evidence type="ECO:0000313" key="7">
    <source>
        <dbReference type="EMBL" id="KAL0198881.1"/>
    </source>
</evidence>
<keyword evidence="8" id="KW-1185">Reference proteome</keyword>
<keyword evidence="2 4" id="KW-0863">Zinc-finger</keyword>
<gene>
    <name evidence="7" type="ORF">M9458_007421</name>
</gene>
<dbReference type="PANTHER" id="PTHR25465:SF5">
    <property type="entry name" value="E3 UBIQUITIN_ISG15 LIGASE TRIM25-RELATED"/>
    <property type="match status" value="1"/>
</dbReference>
<dbReference type="SUPFAM" id="SSF57845">
    <property type="entry name" value="B-box zinc-binding domain"/>
    <property type="match status" value="1"/>
</dbReference>
<keyword evidence="3" id="KW-0862">Zinc</keyword>
<dbReference type="EMBL" id="JAMKFB020000003">
    <property type="protein sequence ID" value="KAL0198881.1"/>
    <property type="molecule type" value="Genomic_DNA"/>
</dbReference>
<dbReference type="CDD" id="cd19769">
    <property type="entry name" value="Bbox2_TRIM16-like"/>
    <property type="match status" value="1"/>
</dbReference>
<reference evidence="7 8" key="1">
    <citation type="submission" date="2024-05" db="EMBL/GenBank/DDBJ databases">
        <title>Genome sequencing and assembly of Indian major carp, Cirrhinus mrigala (Hamilton, 1822).</title>
        <authorList>
            <person name="Mohindra V."/>
            <person name="Chowdhury L.M."/>
            <person name="Lal K."/>
            <person name="Jena J.K."/>
        </authorList>
    </citation>
    <scope>NUCLEOTIDE SEQUENCE [LARGE SCALE GENOMIC DNA]</scope>
    <source>
        <strain evidence="7">CM1030</strain>
        <tissue evidence="7">Blood</tissue>
    </source>
</reference>
<dbReference type="Pfam" id="PF00643">
    <property type="entry name" value="zf-B_box"/>
    <property type="match status" value="1"/>
</dbReference>
<protein>
    <recommendedName>
        <fullName evidence="6">B box-type domain-containing protein</fullName>
    </recommendedName>
</protein>
<dbReference type="InterPro" id="IPR051051">
    <property type="entry name" value="E3_ubiq-ligase_TRIM/RNF"/>
</dbReference>
<feature type="non-terminal residue" evidence="7">
    <location>
        <position position="1"/>
    </location>
</feature>
<evidence type="ECO:0000256" key="1">
    <source>
        <dbReference type="ARBA" id="ARBA00022723"/>
    </source>
</evidence>
<dbReference type="PANTHER" id="PTHR25465">
    <property type="entry name" value="B-BOX DOMAIN CONTAINING"/>
    <property type="match status" value="1"/>
</dbReference>
<evidence type="ECO:0000259" key="6">
    <source>
        <dbReference type="PROSITE" id="PS50119"/>
    </source>
</evidence>
<dbReference type="Proteomes" id="UP001529510">
    <property type="component" value="Unassembled WGS sequence"/>
</dbReference>
<accession>A0ABD0RKC3</accession>
<evidence type="ECO:0000256" key="5">
    <source>
        <dbReference type="SAM" id="MobiDB-lite"/>
    </source>
</evidence>
<dbReference type="GO" id="GO:0008270">
    <property type="term" value="F:zinc ion binding"/>
    <property type="evidence" value="ECO:0007669"/>
    <property type="project" value="UniProtKB-KW"/>
</dbReference>
<feature type="non-terminal residue" evidence="7">
    <location>
        <position position="148"/>
    </location>
</feature>
<feature type="region of interest" description="Disordered" evidence="5">
    <location>
        <begin position="1"/>
        <end position="20"/>
    </location>
</feature>
<dbReference type="AlphaFoldDB" id="A0ABD0RKC3"/>